<evidence type="ECO:0000256" key="8">
    <source>
        <dbReference type="ARBA" id="ARBA00047989"/>
    </source>
</evidence>
<organism evidence="12 13">
    <name type="scientific">Candidatus Avoscillospira avicola</name>
    <dbReference type="NCBI Taxonomy" id="2840706"/>
    <lineage>
        <taxon>Bacteria</taxon>
        <taxon>Bacillati</taxon>
        <taxon>Bacillota</taxon>
        <taxon>Clostridia</taxon>
        <taxon>Eubacteriales</taxon>
        <taxon>Oscillospiraceae</taxon>
        <taxon>Oscillospiraceae incertae sedis</taxon>
        <taxon>Candidatus Avoscillospira</taxon>
    </lineage>
</organism>
<dbReference type="Gene3D" id="3.60.140.10">
    <property type="entry name" value="CNF1/YfiH-like putative cysteine hydrolases"/>
    <property type="match status" value="1"/>
</dbReference>
<dbReference type="GO" id="GO:0005507">
    <property type="term" value="F:copper ion binding"/>
    <property type="evidence" value="ECO:0007669"/>
    <property type="project" value="TreeGrafter"/>
</dbReference>
<evidence type="ECO:0000256" key="4">
    <source>
        <dbReference type="ARBA" id="ARBA00022679"/>
    </source>
</evidence>
<dbReference type="CDD" id="cd16833">
    <property type="entry name" value="YfiH"/>
    <property type="match status" value="1"/>
</dbReference>
<keyword evidence="4" id="KW-0808">Transferase</keyword>
<evidence type="ECO:0000313" key="13">
    <source>
        <dbReference type="Proteomes" id="UP000824239"/>
    </source>
</evidence>
<reference evidence="12" key="1">
    <citation type="submission" date="2020-10" db="EMBL/GenBank/DDBJ databases">
        <authorList>
            <person name="Gilroy R."/>
        </authorList>
    </citation>
    <scope>NUCLEOTIDE SEQUENCE</scope>
    <source>
        <strain evidence="12">ChiBcec15-4380</strain>
    </source>
</reference>
<dbReference type="PANTHER" id="PTHR30616">
    <property type="entry name" value="UNCHARACTERIZED PROTEIN YFIH"/>
    <property type="match status" value="1"/>
</dbReference>
<dbReference type="EMBL" id="DVHE01000009">
    <property type="protein sequence ID" value="HIR49902.1"/>
    <property type="molecule type" value="Genomic_DNA"/>
</dbReference>
<comment type="caution">
    <text evidence="12">The sequence shown here is derived from an EMBL/GenBank/DDBJ whole genome shotgun (WGS) entry which is preliminary data.</text>
</comment>
<evidence type="ECO:0000256" key="9">
    <source>
        <dbReference type="ARBA" id="ARBA00048968"/>
    </source>
</evidence>
<comment type="similarity">
    <text evidence="3 11">Belongs to the purine nucleoside phosphorylase YfiH/LACC1 family.</text>
</comment>
<evidence type="ECO:0000256" key="6">
    <source>
        <dbReference type="ARBA" id="ARBA00022801"/>
    </source>
</evidence>
<comment type="catalytic activity">
    <reaction evidence="10">
        <text>S-methyl-5'-thioadenosine + phosphate = 5-(methylsulfanyl)-alpha-D-ribose 1-phosphate + adenine</text>
        <dbReference type="Rhea" id="RHEA:11852"/>
        <dbReference type="ChEBI" id="CHEBI:16708"/>
        <dbReference type="ChEBI" id="CHEBI:17509"/>
        <dbReference type="ChEBI" id="CHEBI:43474"/>
        <dbReference type="ChEBI" id="CHEBI:58533"/>
        <dbReference type="EC" id="2.4.2.28"/>
    </reaction>
    <physiologicalReaction direction="left-to-right" evidence="10">
        <dbReference type="Rhea" id="RHEA:11853"/>
    </physiologicalReaction>
</comment>
<keyword evidence="5" id="KW-0479">Metal-binding</keyword>
<dbReference type="InterPro" id="IPR011324">
    <property type="entry name" value="Cytotoxic_necrot_fac-like_cat"/>
</dbReference>
<evidence type="ECO:0000256" key="5">
    <source>
        <dbReference type="ARBA" id="ARBA00022723"/>
    </source>
</evidence>
<dbReference type="Proteomes" id="UP000824239">
    <property type="component" value="Unassembled WGS sequence"/>
</dbReference>
<dbReference type="Pfam" id="PF02578">
    <property type="entry name" value="Cu-oxidase_4"/>
    <property type="match status" value="1"/>
</dbReference>
<evidence type="ECO:0000256" key="1">
    <source>
        <dbReference type="ARBA" id="ARBA00000553"/>
    </source>
</evidence>
<dbReference type="SUPFAM" id="SSF64438">
    <property type="entry name" value="CNF1/YfiH-like putative cysteine hydrolases"/>
    <property type="match status" value="1"/>
</dbReference>
<proteinExistence type="inferred from homology"/>
<dbReference type="GO" id="GO:0016787">
    <property type="term" value="F:hydrolase activity"/>
    <property type="evidence" value="ECO:0007669"/>
    <property type="project" value="UniProtKB-KW"/>
</dbReference>
<dbReference type="InterPro" id="IPR038371">
    <property type="entry name" value="Cu_polyphenol_OxRdtase_sf"/>
</dbReference>
<evidence type="ECO:0000256" key="2">
    <source>
        <dbReference type="ARBA" id="ARBA00003215"/>
    </source>
</evidence>
<comment type="catalytic activity">
    <reaction evidence="9">
        <text>adenosine + phosphate = alpha-D-ribose 1-phosphate + adenine</text>
        <dbReference type="Rhea" id="RHEA:27642"/>
        <dbReference type="ChEBI" id="CHEBI:16335"/>
        <dbReference type="ChEBI" id="CHEBI:16708"/>
        <dbReference type="ChEBI" id="CHEBI:43474"/>
        <dbReference type="ChEBI" id="CHEBI:57720"/>
        <dbReference type="EC" id="2.4.2.1"/>
    </reaction>
    <physiologicalReaction direction="left-to-right" evidence="9">
        <dbReference type="Rhea" id="RHEA:27643"/>
    </physiologicalReaction>
</comment>
<reference evidence="12" key="2">
    <citation type="journal article" date="2021" name="PeerJ">
        <title>Extensive microbial diversity within the chicken gut microbiome revealed by metagenomics and culture.</title>
        <authorList>
            <person name="Gilroy R."/>
            <person name="Ravi A."/>
            <person name="Getino M."/>
            <person name="Pursley I."/>
            <person name="Horton D.L."/>
            <person name="Alikhan N.F."/>
            <person name="Baker D."/>
            <person name="Gharbi K."/>
            <person name="Hall N."/>
            <person name="Watson M."/>
            <person name="Adriaenssens E.M."/>
            <person name="Foster-Nyarko E."/>
            <person name="Jarju S."/>
            <person name="Secka A."/>
            <person name="Antonio M."/>
            <person name="Oren A."/>
            <person name="Chaudhuri R.R."/>
            <person name="La Ragione R."/>
            <person name="Hildebrand F."/>
            <person name="Pallen M.J."/>
        </authorList>
    </citation>
    <scope>NUCLEOTIDE SEQUENCE</scope>
    <source>
        <strain evidence="12">ChiBcec15-4380</strain>
    </source>
</reference>
<protein>
    <recommendedName>
        <fullName evidence="11">Purine nucleoside phosphorylase</fullName>
    </recommendedName>
</protein>
<comment type="catalytic activity">
    <reaction evidence="1">
        <text>inosine + phosphate = alpha-D-ribose 1-phosphate + hypoxanthine</text>
        <dbReference type="Rhea" id="RHEA:27646"/>
        <dbReference type="ChEBI" id="CHEBI:17368"/>
        <dbReference type="ChEBI" id="CHEBI:17596"/>
        <dbReference type="ChEBI" id="CHEBI:43474"/>
        <dbReference type="ChEBI" id="CHEBI:57720"/>
        <dbReference type="EC" id="2.4.2.1"/>
    </reaction>
    <physiologicalReaction direction="left-to-right" evidence="1">
        <dbReference type="Rhea" id="RHEA:27647"/>
    </physiologicalReaction>
</comment>
<dbReference type="AlphaFoldDB" id="A0A9D1DG43"/>
<name>A0A9D1DG43_9FIRM</name>
<evidence type="ECO:0000313" key="12">
    <source>
        <dbReference type="EMBL" id="HIR49902.1"/>
    </source>
</evidence>
<evidence type="ECO:0000256" key="11">
    <source>
        <dbReference type="RuleBase" id="RU361274"/>
    </source>
</evidence>
<evidence type="ECO:0000256" key="10">
    <source>
        <dbReference type="ARBA" id="ARBA00049893"/>
    </source>
</evidence>
<dbReference type="InterPro" id="IPR003730">
    <property type="entry name" value="Cu_polyphenol_OxRdtase"/>
</dbReference>
<dbReference type="NCBIfam" id="TIGR00726">
    <property type="entry name" value="peptidoglycan editing factor PgeF"/>
    <property type="match status" value="1"/>
</dbReference>
<dbReference type="PANTHER" id="PTHR30616:SF2">
    <property type="entry name" value="PURINE NUCLEOSIDE PHOSPHORYLASE LACC1"/>
    <property type="match status" value="1"/>
</dbReference>
<gene>
    <name evidence="12" type="primary">pgeF</name>
    <name evidence="12" type="ORF">IAA53_01220</name>
</gene>
<evidence type="ECO:0000256" key="3">
    <source>
        <dbReference type="ARBA" id="ARBA00007353"/>
    </source>
</evidence>
<keyword evidence="7" id="KW-0862">Zinc</keyword>
<keyword evidence="6" id="KW-0378">Hydrolase</keyword>
<evidence type="ECO:0000256" key="7">
    <source>
        <dbReference type="ARBA" id="ARBA00022833"/>
    </source>
</evidence>
<accession>A0A9D1DG43</accession>
<comment type="catalytic activity">
    <reaction evidence="8">
        <text>adenosine + H2O + H(+) = inosine + NH4(+)</text>
        <dbReference type="Rhea" id="RHEA:24408"/>
        <dbReference type="ChEBI" id="CHEBI:15377"/>
        <dbReference type="ChEBI" id="CHEBI:15378"/>
        <dbReference type="ChEBI" id="CHEBI:16335"/>
        <dbReference type="ChEBI" id="CHEBI:17596"/>
        <dbReference type="ChEBI" id="CHEBI:28938"/>
        <dbReference type="EC" id="3.5.4.4"/>
    </reaction>
    <physiologicalReaction direction="left-to-right" evidence="8">
        <dbReference type="Rhea" id="RHEA:24409"/>
    </physiologicalReaction>
</comment>
<sequence>MFHHVTTGTLEYSVADSLCGAVHCFSTRLGGISQGHLSALNLGLHRGDDPAHVLENYRILGDAVGFSPADTVCGHQRHTDLIHVVTEENRGEGLLREHDRICDGQITDRPGVALVTFSADCTPILLFDPVRRAVGAVHAGWRGTASGIAAKAVEAMTRTYGCDPANIRAAIGPCIGKCCFETDSDVPQAMLMALGGNALPAITRQGDKYHVDLKFLNALWLSRAGVGQVDISPDCTACHTDRYWSHRRMGDARGSMAGIIMLQGGE</sequence>
<dbReference type="GO" id="GO:0017061">
    <property type="term" value="F:S-methyl-5-thioadenosine phosphorylase activity"/>
    <property type="evidence" value="ECO:0007669"/>
    <property type="project" value="UniProtKB-EC"/>
</dbReference>
<comment type="function">
    <text evidence="2">Purine nucleoside enzyme that catalyzes the phosphorolysis of adenosine and inosine nucleosides, yielding D-ribose 1-phosphate and the respective free bases, adenine and hypoxanthine. Also catalyzes the phosphorolysis of S-methyl-5'-thioadenosine into adenine and S-methyl-5-thio-alpha-D-ribose 1-phosphate. Also has adenosine deaminase activity.</text>
</comment>